<evidence type="ECO:0000259" key="1">
    <source>
        <dbReference type="Pfam" id="PF04471"/>
    </source>
</evidence>
<dbReference type="Proteomes" id="UP000280698">
    <property type="component" value="Unassembled WGS sequence"/>
</dbReference>
<keyword evidence="2" id="KW-0378">Hydrolase</keyword>
<dbReference type="SUPFAM" id="SSF52980">
    <property type="entry name" value="Restriction endonuclease-like"/>
    <property type="match status" value="1"/>
</dbReference>
<sequence length="274" mass="30635">MMVVRRREARIEVARDLSSWELVVSHASGPPKRIRCQPRDIAETKRAQERKAILYLCTTYDRDDDYRSPLQDCSFYLFRNDVWSASPFDEKWTSEQSEGKDPLLVDYIRDKAKALPARLNWRDRDPFLVKEAEEDYGPARHRAHLITLDSNVGARVTPAAWQQAEYLCASALRQFGFDDARITESGPDGGVDILGSTIAAQVKYTNRPVGRPLVQQLIGAAGGSVTAFFSLAGFSAQATECAGEAAMALFVVRLPCTIIPWNDVSIPRNRGGLR</sequence>
<dbReference type="Pfam" id="PF04471">
    <property type="entry name" value="Mrr_cat"/>
    <property type="match status" value="1"/>
</dbReference>
<evidence type="ECO:0000313" key="3">
    <source>
        <dbReference type="Proteomes" id="UP000280698"/>
    </source>
</evidence>
<keyword evidence="2" id="KW-0255">Endonuclease</keyword>
<dbReference type="InterPro" id="IPR007560">
    <property type="entry name" value="Restrct_endonuc_IV_Mrr"/>
</dbReference>
<proteinExistence type="predicted"/>
<keyword evidence="2" id="KW-0540">Nuclease</keyword>
<name>A0ABX9WKQ8_9ACTN</name>
<gene>
    <name evidence="2" type="ORF">EFE23_03675</name>
</gene>
<keyword evidence="3" id="KW-1185">Reference proteome</keyword>
<accession>A0ABX9WKQ8</accession>
<comment type="caution">
    <text evidence="2">The sequence shown here is derived from an EMBL/GenBank/DDBJ whole genome shotgun (WGS) entry which is preliminary data.</text>
</comment>
<dbReference type="InterPro" id="IPR011335">
    <property type="entry name" value="Restrct_endonuc-II-like"/>
</dbReference>
<dbReference type="Gene3D" id="3.40.1350.10">
    <property type="match status" value="1"/>
</dbReference>
<evidence type="ECO:0000313" key="2">
    <source>
        <dbReference type="EMBL" id="RNM00991.1"/>
    </source>
</evidence>
<feature type="domain" description="Restriction endonuclease type IV Mrr" evidence="1">
    <location>
        <begin position="160"/>
        <end position="246"/>
    </location>
</feature>
<organism evidence="2 3">
    <name type="scientific">Micromonospora solifontis</name>
    <dbReference type="NCBI Taxonomy" id="2487138"/>
    <lineage>
        <taxon>Bacteria</taxon>
        <taxon>Bacillati</taxon>
        <taxon>Actinomycetota</taxon>
        <taxon>Actinomycetes</taxon>
        <taxon>Micromonosporales</taxon>
        <taxon>Micromonosporaceae</taxon>
        <taxon>Micromonospora</taxon>
    </lineage>
</organism>
<dbReference type="EMBL" id="RJLN01000006">
    <property type="protein sequence ID" value="RNM00991.1"/>
    <property type="molecule type" value="Genomic_DNA"/>
</dbReference>
<protein>
    <submittedName>
        <fullName evidence="2">Restriction endonuclease</fullName>
    </submittedName>
</protein>
<reference evidence="2 3" key="1">
    <citation type="submission" date="2018-11" db="EMBL/GenBank/DDBJ databases">
        <title>Micromonospora sp. PPF5-17, a new actinomycetes isolated from a hot spring soil.</title>
        <authorList>
            <person name="Thawai C."/>
        </authorList>
    </citation>
    <scope>NUCLEOTIDE SEQUENCE [LARGE SCALE GENOMIC DNA]</scope>
    <source>
        <strain evidence="2 3">PPF5-17</strain>
    </source>
</reference>
<dbReference type="GO" id="GO:0004519">
    <property type="term" value="F:endonuclease activity"/>
    <property type="evidence" value="ECO:0007669"/>
    <property type="project" value="UniProtKB-KW"/>
</dbReference>
<dbReference type="InterPro" id="IPR011856">
    <property type="entry name" value="tRNA_endonuc-like_dom_sf"/>
</dbReference>